<dbReference type="AlphaFoldDB" id="A0A951PWV6"/>
<accession>A0A951PWV6</accession>
<comment type="caution">
    <text evidence="1">The sequence shown here is derived from an EMBL/GenBank/DDBJ whole genome shotgun (WGS) entry which is preliminary data.</text>
</comment>
<reference evidence="1" key="1">
    <citation type="submission" date="2021-05" db="EMBL/GenBank/DDBJ databases">
        <authorList>
            <person name="Pietrasiak N."/>
            <person name="Ward R."/>
            <person name="Stajich J.E."/>
            <person name="Kurbessoian T."/>
        </authorList>
    </citation>
    <scope>NUCLEOTIDE SEQUENCE</scope>
    <source>
        <strain evidence="1">JT2-VF2</strain>
    </source>
</reference>
<sequence>MRSPPGLPPASHLRNVGYWCISPGSENAIANYLQMRWFVLKLPICEKVGAKFVSPLPTQRKERY</sequence>
<organism evidence="1 2">
    <name type="scientific">Mojavia pulchra JT2-VF2</name>
    <dbReference type="NCBI Taxonomy" id="287848"/>
    <lineage>
        <taxon>Bacteria</taxon>
        <taxon>Bacillati</taxon>
        <taxon>Cyanobacteriota</taxon>
        <taxon>Cyanophyceae</taxon>
        <taxon>Nostocales</taxon>
        <taxon>Nostocaceae</taxon>
    </lineage>
</organism>
<dbReference type="Proteomes" id="UP000715781">
    <property type="component" value="Unassembled WGS sequence"/>
</dbReference>
<name>A0A951PWV6_9NOST</name>
<reference evidence="1" key="2">
    <citation type="journal article" date="2022" name="Microbiol. Resour. Announc.">
        <title>Metagenome Sequencing to Explore Phylogenomics of Terrestrial Cyanobacteria.</title>
        <authorList>
            <person name="Ward R.D."/>
            <person name="Stajich J.E."/>
            <person name="Johansen J.R."/>
            <person name="Huntemann M."/>
            <person name="Clum A."/>
            <person name="Foster B."/>
            <person name="Foster B."/>
            <person name="Roux S."/>
            <person name="Palaniappan K."/>
            <person name="Varghese N."/>
            <person name="Mukherjee S."/>
            <person name="Reddy T.B.K."/>
            <person name="Daum C."/>
            <person name="Copeland A."/>
            <person name="Chen I.A."/>
            <person name="Ivanova N.N."/>
            <person name="Kyrpides N.C."/>
            <person name="Shapiro N."/>
            <person name="Eloe-Fadrosh E.A."/>
            <person name="Pietrasiak N."/>
        </authorList>
    </citation>
    <scope>NUCLEOTIDE SEQUENCE</scope>
    <source>
        <strain evidence="1">JT2-VF2</strain>
    </source>
</reference>
<protein>
    <submittedName>
        <fullName evidence="1">Uncharacterized protein</fullName>
    </submittedName>
</protein>
<proteinExistence type="predicted"/>
<evidence type="ECO:0000313" key="1">
    <source>
        <dbReference type="EMBL" id="MBW4561804.1"/>
    </source>
</evidence>
<gene>
    <name evidence="1" type="ORF">KME32_11740</name>
</gene>
<evidence type="ECO:0000313" key="2">
    <source>
        <dbReference type="Proteomes" id="UP000715781"/>
    </source>
</evidence>
<dbReference type="EMBL" id="JAHHHN010000005">
    <property type="protein sequence ID" value="MBW4561804.1"/>
    <property type="molecule type" value="Genomic_DNA"/>
</dbReference>